<evidence type="ECO:0000256" key="3">
    <source>
        <dbReference type="ARBA" id="ARBA00022737"/>
    </source>
</evidence>
<proteinExistence type="inferred from homology"/>
<evidence type="ECO:0000256" key="4">
    <source>
        <dbReference type="ARBA" id="ARBA00022741"/>
    </source>
</evidence>
<dbReference type="Gene3D" id="1.20.5.4130">
    <property type="match status" value="1"/>
</dbReference>
<evidence type="ECO:0000256" key="5">
    <source>
        <dbReference type="ARBA" id="ARBA00022821"/>
    </source>
</evidence>
<dbReference type="GO" id="GO:0002758">
    <property type="term" value="P:innate immune response-activating signaling pathway"/>
    <property type="evidence" value="ECO:0007669"/>
    <property type="project" value="UniProtKB-ARBA"/>
</dbReference>
<evidence type="ECO:0000256" key="2">
    <source>
        <dbReference type="ARBA" id="ARBA00022614"/>
    </source>
</evidence>
<dbReference type="InterPro" id="IPR055414">
    <property type="entry name" value="LRR_R13L4/SHOC2-like"/>
</dbReference>
<dbReference type="Pfam" id="PF23559">
    <property type="entry name" value="WHD_DRP"/>
    <property type="match status" value="1"/>
</dbReference>
<dbReference type="InterPro" id="IPR002182">
    <property type="entry name" value="NB-ARC"/>
</dbReference>
<dbReference type="Pfam" id="PF18052">
    <property type="entry name" value="Rx_N"/>
    <property type="match status" value="1"/>
</dbReference>
<dbReference type="Gene3D" id="1.10.8.430">
    <property type="entry name" value="Helical domain of apoptotic protease-activating factors"/>
    <property type="match status" value="1"/>
</dbReference>
<dbReference type="PRINTS" id="PR00364">
    <property type="entry name" value="DISEASERSIST"/>
</dbReference>
<dbReference type="Pfam" id="PF00931">
    <property type="entry name" value="NB-ARC"/>
    <property type="match status" value="1"/>
</dbReference>
<dbReference type="Gramene" id="OBART11G07770.1">
    <property type="protein sequence ID" value="OBART11G07770.1"/>
    <property type="gene ID" value="OBART11G07770"/>
</dbReference>
<dbReference type="GO" id="GO:0043531">
    <property type="term" value="F:ADP binding"/>
    <property type="evidence" value="ECO:0007669"/>
    <property type="project" value="InterPro"/>
</dbReference>
<feature type="domain" description="Disease resistance protein winged helix" evidence="9">
    <location>
        <begin position="433"/>
        <end position="501"/>
    </location>
</feature>
<reference evidence="11" key="1">
    <citation type="journal article" date="2009" name="Rice">
        <title>De Novo Next Generation Sequencing of Plant Genomes.</title>
        <authorList>
            <person name="Rounsley S."/>
            <person name="Marri P.R."/>
            <person name="Yu Y."/>
            <person name="He R."/>
            <person name="Sisneros N."/>
            <person name="Goicoechea J.L."/>
            <person name="Lee S.J."/>
            <person name="Angelova A."/>
            <person name="Kudrna D."/>
            <person name="Luo M."/>
            <person name="Affourtit J."/>
            <person name="Desany B."/>
            <person name="Knight J."/>
            <person name="Niazi F."/>
            <person name="Egholm M."/>
            <person name="Wing R.A."/>
        </authorList>
    </citation>
    <scope>NUCLEOTIDE SEQUENCE [LARGE SCALE GENOMIC DNA]</scope>
    <source>
        <strain evidence="11">cv. IRGC 105608</strain>
    </source>
</reference>
<dbReference type="InterPro" id="IPR038005">
    <property type="entry name" value="RX-like_CC"/>
</dbReference>
<keyword evidence="12" id="KW-1185">Reference proteome</keyword>
<dbReference type="CDD" id="cd14798">
    <property type="entry name" value="RX-CC_like"/>
    <property type="match status" value="1"/>
</dbReference>
<evidence type="ECO:0000313" key="11">
    <source>
        <dbReference type="EnsemblPlants" id="OBART11G07770.1"/>
    </source>
</evidence>
<dbReference type="Pfam" id="PF23598">
    <property type="entry name" value="LRR_14"/>
    <property type="match status" value="1"/>
</dbReference>
<evidence type="ECO:0000259" key="10">
    <source>
        <dbReference type="Pfam" id="PF23598"/>
    </source>
</evidence>
<dbReference type="InterPro" id="IPR041118">
    <property type="entry name" value="Rx_N"/>
</dbReference>
<keyword evidence="5" id="KW-0611">Plant defense</keyword>
<dbReference type="InterPro" id="IPR042197">
    <property type="entry name" value="Apaf_helical"/>
</dbReference>
<keyword evidence="3" id="KW-0677">Repeat</keyword>
<dbReference type="PANTHER" id="PTHR23155">
    <property type="entry name" value="DISEASE RESISTANCE PROTEIN RP"/>
    <property type="match status" value="1"/>
</dbReference>
<dbReference type="GO" id="GO:0009626">
    <property type="term" value="P:plant-type hypersensitive response"/>
    <property type="evidence" value="ECO:0007669"/>
    <property type="project" value="UniProtKB-ARBA"/>
</dbReference>
<dbReference type="Gene3D" id="1.10.10.10">
    <property type="entry name" value="Winged helix-like DNA-binding domain superfamily/Winged helix DNA-binding domain"/>
    <property type="match status" value="1"/>
</dbReference>
<dbReference type="GO" id="GO:0042742">
    <property type="term" value="P:defense response to bacterium"/>
    <property type="evidence" value="ECO:0007669"/>
    <property type="project" value="UniProtKB-ARBA"/>
</dbReference>
<feature type="domain" description="Disease resistance N-terminal" evidence="8">
    <location>
        <begin position="16"/>
        <end position="103"/>
    </location>
</feature>
<dbReference type="Gene3D" id="3.40.50.300">
    <property type="entry name" value="P-loop containing nucleotide triphosphate hydrolases"/>
    <property type="match status" value="1"/>
</dbReference>
<keyword evidence="6" id="KW-0175">Coiled coil</keyword>
<feature type="domain" description="NB-ARC" evidence="7">
    <location>
        <begin position="198"/>
        <end position="342"/>
    </location>
</feature>
<reference evidence="11" key="2">
    <citation type="submission" date="2015-03" db="UniProtKB">
        <authorList>
            <consortium name="EnsemblPlants"/>
        </authorList>
    </citation>
    <scope>IDENTIFICATION</scope>
</reference>
<dbReference type="PaxDb" id="65489-OBART11G07770.1"/>
<protein>
    <recommendedName>
        <fullName evidence="13">NB-ARC domain-containing protein</fullName>
    </recommendedName>
</protein>
<dbReference type="FunFam" id="1.10.10.10:FF:000322">
    <property type="entry name" value="Probable disease resistance protein At1g63360"/>
    <property type="match status" value="1"/>
</dbReference>
<dbReference type="AlphaFoldDB" id="A0A0D3HJY6"/>
<dbReference type="eggNOG" id="KOG4658">
    <property type="taxonomic scope" value="Eukaryota"/>
</dbReference>
<dbReference type="InterPro" id="IPR036388">
    <property type="entry name" value="WH-like_DNA-bd_sf"/>
</dbReference>
<accession>A0A0D3HJY6</accession>
<evidence type="ECO:0000259" key="7">
    <source>
        <dbReference type="Pfam" id="PF00931"/>
    </source>
</evidence>
<dbReference type="InterPro" id="IPR027417">
    <property type="entry name" value="P-loop_NTPase"/>
</dbReference>
<evidence type="ECO:0000256" key="1">
    <source>
        <dbReference type="ARBA" id="ARBA00008894"/>
    </source>
</evidence>
<dbReference type="EnsemblPlants" id="OBART11G07770.1">
    <property type="protein sequence ID" value="OBART11G07770.1"/>
    <property type="gene ID" value="OBART11G07770"/>
</dbReference>
<organism evidence="11">
    <name type="scientific">Oryza barthii</name>
    <dbReference type="NCBI Taxonomy" id="65489"/>
    <lineage>
        <taxon>Eukaryota</taxon>
        <taxon>Viridiplantae</taxon>
        <taxon>Streptophyta</taxon>
        <taxon>Embryophyta</taxon>
        <taxon>Tracheophyta</taxon>
        <taxon>Spermatophyta</taxon>
        <taxon>Magnoliopsida</taxon>
        <taxon>Liliopsida</taxon>
        <taxon>Poales</taxon>
        <taxon>Poaceae</taxon>
        <taxon>BOP clade</taxon>
        <taxon>Oryzoideae</taxon>
        <taxon>Oryzeae</taxon>
        <taxon>Oryzinae</taxon>
        <taxon>Oryza</taxon>
    </lineage>
</organism>
<dbReference type="SUPFAM" id="SSF52540">
    <property type="entry name" value="P-loop containing nucleoside triphosphate hydrolases"/>
    <property type="match status" value="1"/>
</dbReference>
<dbReference type="STRING" id="65489.A0A0D3HJY6"/>
<dbReference type="HOGENOM" id="CLU_000837_25_0_1"/>
<evidence type="ECO:0008006" key="13">
    <source>
        <dbReference type="Google" id="ProtNLM"/>
    </source>
</evidence>
<dbReference type="InterPro" id="IPR032675">
    <property type="entry name" value="LRR_dom_sf"/>
</dbReference>
<keyword evidence="2" id="KW-0433">Leucine-rich repeat</keyword>
<evidence type="ECO:0000256" key="6">
    <source>
        <dbReference type="ARBA" id="ARBA00023054"/>
    </source>
</evidence>
<dbReference type="PANTHER" id="PTHR23155:SF972">
    <property type="entry name" value="OS11G0238700 PROTEIN"/>
    <property type="match status" value="1"/>
</dbReference>
<comment type="similarity">
    <text evidence="1">Belongs to the disease resistance NB-LRR family.</text>
</comment>
<evidence type="ECO:0000313" key="12">
    <source>
        <dbReference type="Proteomes" id="UP000026960"/>
    </source>
</evidence>
<evidence type="ECO:0000259" key="8">
    <source>
        <dbReference type="Pfam" id="PF18052"/>
    </source>
</evidence>
<keyword evidence="4" id="KW-0547">Nucleotide-binding</keyword>
<name>A0A0D3HJY6_9ORYZ</name>
<dbReference type="InterPro" id="IPR044974">
    <property type="entry name" value="Disease_R_plants"/>
</dbReference>
<dbReference type="Gene3D" id="3.80.10.10">
    <property type="entry name" value="Ribonuclease Inhibitor"/>
    <property type="match status" value="1"/>
</dbReference>
<dbReference type="SUPFAM" id="SSF52058">
    <property type="entry name" value="L domain-like"/>
    <property type="match status" value="1"/>
</dbReference>
<evidence type="ECO:0000259" key="9">
    <source>
        <dbReference type="Pfam" id="PF23559"/>
    </source>
</evidence>
<sequence>MGGVGEKIMVSALTGVMNPVLGKLSNLMGKEYAKLKGVRKEVELLRKELMAINVMLEKYMAMEKPDVQVKAWTKEVRELAYDIEDSIDLFTYHVDHQEPGGFGSTTTGIKRILHENITRLKNLHHRHKFAGQIMELTVQVNEVYERQKRYKLQEITCSNLHTEIDPRLPALYVEVEKLVGIQDPSEEIVNLLIGRKSDKMKQHRIVSVVGPGGSGKTTLANQNCNMNSLLWELLSEIQSSCGISDNNHHLASSYSNQQLIDRLRSLLTDKAYLIVIDDVWCQSDWETIQCVLPRKSLKIISRVIMTTRIHSVAKICCASNEDVVYEMRPLSKIDSRKLLLMRTFDVDEKCTDQLEGIMNAILDKCDGLPLAIISIASLLSTKARTKEEWEKVLNSIGSLHEKDTGLEVVDSILSLSYCDLPPPIKTCLLYLSIFPEDYKIDRDGLIWGWIGEGFVVEKQGYTLREVGECYFNELINRSMIQPADVGYDGKAGACRVHDIVLAFIISRSIEDNFVTIMDSQEISNRHDKIRRLSFKNKQAYKEATSKKSVNLSHARSLYLFGSLSWMPTLLDQQILRVLCMGDHFALDLNSSGSALENHRLENIGSLIHLRYLRLSLKEIGMLPVQIEMLAFLQTLDLRGSSIRKLPEAIVHLKGLLNLIGNGLVLPDGFGNMEALQELSGLDGFNSCKYFLEDLKNLRRLRVLGVQFDHLRNSTSDLINTRTSSVSVLCNLGEHHIRSLCIHSDNGSADMDCLADLLCPPTHLLQKFELRGTTGWFSMFPKWINPSLTQLTNLKFSVGKMEEKNLHTLGGLPSLLALSITVRRTPKNGLRVCQGEFPSLTHLHFNDSDGPGLMILEGAMRKIEKMELEFTVEKALSAYSGFGCGIRNLSSVKHIIIWARFKLAEYVFEPATSIIVDYPGHLMRFTINAEVNLLPNDPMVEINML</sequence>
<dbReference type="Proteomes" id="UP000026960">
    <property type="component" value="Chromosome 11"/>
</dbReference>
<dbReference type="InterPro" id="IPR058922">
    <property type="entry name" value="WHD_DRP"/>
</dbReference>
<feature type="domain" description="Disease resistance R13L4/SHOC-2-like LRR" evidence="10">
    <location>
        <begin position="553"/>
        <end position="901"/>
    </location>
</feature>